<organism evidence="2 3">
    <name type="scientific">Hibiscus syriacus</name>
    <name type="common">Rose of Sharon</name>
    <dbReference type="NCBI Taxonomy" id="106335"/>
    <lineage>
        <taxon>Eukaryota</taxon>
        <taxon>Viridiplantae</taxon>
        <taxon>Streptophyta</taxon>
        <taxon>Embryophyta</taxon>
        <taxon>Tracheophyta</taxon>
        <taxon>Spermatophyta</taxon>
        <taxon>Magnoliopsida</taxon>
        <taxon>eudicotyledons</taxon>
        <taxon>Gunneridae</taxon>
        <taxon>Pentapetalae</taxon>
        <taxon>rosids</taxon>
        <taxon>malvids</taxon>
        <taxon>Malvales</taxon>
        <taxon>Malvaceae</taxon>
        <taxon>Malvoideae</taxon>
        <taxon>Hibiscus</taxon>
    </lineage>
</organism>
<reference evidence="2" key="1">
    <citation type="submission" date="2019-09" db="EMBL/GenBank/DDBJ databases">
        <title>Draft genome information of white flower Hibiscus syriacus.</title>
        <authorList>
            <person name="Kim Y.-M."/>
        </authorList>
    </citation>
    <scope>NUCLEOTIDE SEQUENCE [LARGE SCALE GENOMIC DNA]</scope>
    <source>
        <strain evidence="2">YM2019G1</strain>
    </source>
</reference>
<dbReference type="GO" id="GO:0003743">
    <property type="term" value="F:translation initiation factor activity"/>
    <property type="evidence" value="ECO:0007669"/>
    <property type="project" value="InterPro"/>
</dbReference>
<feature type="region of interest" description="Disordered" evidence="1">
    <location>
        <begin position="208"/>
        <end position="227"/>
    </location>
</feature>
<sequence>MAATVSSPWGKPSAWALDAEEHEAELQQQIHLDSSAGKLADFPSLSAAASSTKSMKKKPQTVSLAEFTAYGSAKPSKLTRLTHEEALVLPTSPRQRAPEELDRNRLGGGFKSYGSNRYNSSGDDSSSNSRWGSSRASNRDSIKEIAPSRADEIDNWASAKKSDEVITGHLKKEETGTTAGTGGVRPKLVLQPRTVPVTEDIKKEVTVAKPKGANPFGEARPREEVLKEKGKDWKEIDEKLEAIKIKETVEEERGRKASFGNGSAPVERSWRKNDSLEAAANADQPQSSEAENGHVAEN</sequence>
<proteinExistence type="predicted"/>
<gene>
    <name evidence="2" type="ORF">F3Y22_tig00112657pilonHSYRG00045</name>
</gene>
<dbReference type="GO" id="GO:0003729">
    <property type="term" value="F:mRNA binding"/>
    <property type="evidence" value="ECO:0007669"/>
    <property type="project" value="TreeGrafter"/>
</dbReference>
<protein>
    <submittedName>
        <fullName evidence="2">Non-imprinted in Prader-Willi/Angelman syndrome region protein</fullName>
    </submittedName>
</protein>
<feature type="region of interest" description="Disordered" evidence="1">
    <location>
        <begin position="167"/>
        <end position="186"/>
    </location>
</feature>
<keyword evidence="3" id="KW-1185">Reference proteome</keyword>
<accession>A0A6A2XD25</accession>
<dbReference type="EMBL" id="VEPZ02001626">
    <property type="protein sequence ID" value="KAE8665165.1"/>
    <property type="molecule type" value="Genomic_DNA"/>
</dbReference>
<comment type="caution">
    <text evidence="2">The sequence shown here is derived from an EMBL/GenBank/DDBJ whole genome shotgun (WGS) entry which is preliminary data.</text>
</comment>
<evidence type="ECO:0000313" key="2">
    <source>
        <dbReference type="EMBL" id="KAE8665165.1"/>
    </source>
</evidence>
<feature type="region of interest" description="Disordered" evidence="1">
    <location>
        <begin position="248"/>
        <end position="298"/>
    </location>
</feature>
<dbReference type="PANTHER" id="PTHR32091:SF17">
    <property type="entry name" value="EUKARYOTIC TRANSLATION INITIATION FACTOR 4B3"/>
    <property type="match status" value="1"/>
</dbReference>
<feature type="compositionally biased region" description="Low complexity" evidence="1">
    <location>
        <begin position="114"/>
        <end position="136"/>
    </location>
</feature>
<feature type="region of interest" description="Disordered" evidence="1">
    <location>
        <begin position="74"/>
        <end position="155"/>
    </location>
</feature>
<name>A0A6A2XD25_HIBSY</name>
<evidence type="ECO:0000256" key="1">
    <source>
        <dbReference type="SAM" id="MobiDB-lite"/>
    </source>
</evidence>
<dbReference type="PANTHER" id="PTHR32091">
    <property type="entry name" value="EUKARYOTIC TRANSLATION INITIATION FACTOR 4B"/>
    <property type="match status" value="1"/>
</dbReference>
<dbReference type="AlphaFoldDB" id="A0A6A2XD25"/>
<feature type="compositionally biased region" description="Basic and acidic residues" evidence="1">
    <location>
        <begin position="96"/>
        <end position="105"/>
    </location>
</feature>
<dbReference type="Proteomes" id="UP000436088">
    <property type="component" value="Unassembled WGS sequence"/>
</dbReference>
<dbReference type="Pfam" id="PF06273">
    <property type="entry name" value="eIF-4B"/>
    <property type="match status" value="1"/>
</dbReference>
<evidence type="ECO:0000313" key="3">
    <source>
        <dbReference type="Proteomes" id="UP000436088"/>
    </source>
</evidence>
<dbReference type="InterPro" id="IPR010433">
    <property type="entry name" value="EIF-4B_pln"/>
</dbReference>